<evidence type="ECO:0000256" key="1">
    <source>
        <dbReference type="SAM" id="Phobius"/>
    </source>
</evidence>
<dbReference type="Proteomes" id="UP000005207">
    <property type="component" value="Linkage group LG1"/>
</dbReference>
<sequence length="130" mass="14667">HISSPLYFLSLPLFLSFFLPVLSPTSLNVKFNPLKRKRVLEKLKKDGSQVAFLQRHICQKGTTEKRINNVVITVANVYIPPELGEGILICGGGWNTILNFSLDTTSCKRQKTYRSKDLNILMKGTGLYPQ</sequence>
<dbReference type="AlphaFoldDB" id="A0A669D2E2"/>
<proteinExistence type="predicted"/>
<feature type="transmembrane region" description="Helical" evidence="1">
    <location>
        <begin position="6"/>
        <end position="29"/>
    </location>
</feature>
<name>A0A669D2E2_ORENI</name>
<protein>
    <submittedName>
        <fullName evidence="2">Uncharacterized protein</fullName>
    </submittedName>
</protein>
<accession>A0A669D2E2</accession>
<keyword evidence="3" id="KW-1185">Reference proteome</keyword>
<organism evidence="2 3">
    <name type="scientific">Oreochromis niloticus</name>
    <name type="common">Nile tilapia</name>
    <name type="synonym">Tilapia nilotica</name>
    <dbReference type="NCBI Taxonomy" id="8128"/>
    <lineage>
        <taxon>Eukaryota</taxon>
        <taxon>Metazoa</taxon>
        <taxon>Chordata</taxon>
        <taxon>Craniata</taxon>
        <taxon>Vertebrata</taxon>
        <taxon>Euteleostomi</taxon>
        <taxon>Actinopterygii</taxon>
        <taxon>Neopterygii</taxon>
        <taxon>Teleostei</taxon>
        <taxon>Neoteleostei</taxon>
        <taxon>Acanthomorphata</taxon>
        <taxon>Ovalentaria</taxon>
        <taxon>Cichlomorphae</taxon>
        <taxon>Cichliformes</taxon>
        <taxon>Cichlidae</taxon>
        <taxon>African cichlids</taxon>
        <taxon>Pseudocrenilabrinae</taxon>
        <taxon>Oreochromini</taxon>
        <taxon>Oreochromis</taxon>
    </lineage>
</organism>
<dbReference type="Ensembl" id="ENSONIT00000083314.1">
    <property type="protein sequence ID" value="ENSONIP00000054646.1"/>
    <property type="gene ID" value="ENSONIG00000027492.1"/>
</dbReference>
<evidence type="ECO:0000313" key="2">
    <source>
        <dbReference type="Ensembl" id="ENSONIP00000054646.1"/>
    </source>
</evidence>
<dbReference type="InParanoid" id="A0A669D2E2"/>
<evidence type="ECO:0000313" key="3">
    <source>
        <dbReference type="Proteomes" id="UP000005207"/>
    </source>
</evidence>
<keyword evidence="1" id="KW-0472">Membrane</keyword>
<keyword evidence="1" id="KW-0812">Transmembrane</keyword>
<reference evidence="2" key="3">
    <citation type="submission" date="2025-09" db="UniProtKB">
        <authorList>
            <consortium name="Ensembl"/>
        </authorList>
    </citation>
    <scope>IDENTIFICATION</scope>
</reference>
<keyword evidence="1" id="KW-1133">Transmembrane helix</keyword>
<reference evidence="2" key="2">
    <citation type="submission" date="2025-08" db="UniProtKB">
        <authorList>
            <consortium name="Ensembl"/>
        </authorList>
    </citation>
    <scope>IDENTIFICATION</scope>
</reference>
<reference evidence="3" key="1">
    <citation type="submission" date="2012-01" db="EMBL/GenBank/DDBJ databases">
        <title>The Genome Sequence of Oreochromis niloticus (Nile Tilapia).</title>
        <authorList>
            <consortium name="Broad Institute Genome Assembly Team"/>
            <consortium name="Broad Institute Sequencing Platform"/>
            <person name="Di Palma F."/>
            <person name="Johnson J."/>
            <person name="Lander E.S."/>
            <person name="Lindblad-Toh K."/>
        </authorList>
    </citation>
    <scope>NUCLEOTIDE SEQUENCE [LARGE SCALE GENOMIC DNA]</scope>
</reference>